<organism evidence="6 7">
    <name type="scientific">Oerskovia merdavium</name>
    <dbReference type="NCBI Taxonomy" id="2762227"/>
    <lineage>
        <taxon>Bacteria</taxon>
        <taxon>Bacillati</taxon>
        <taxon>Actinomycetota</taxon>
        <taxon>Actinomycetes</taxon>
        <taxon>Micrococcales</taxon>
        <taxon>Cellulomonadaceae</taxon>
        <taxon>Oerskovia</taxon>
    </lineage>
</organism>
<evidence type="ECO:0000259" key="5">
    <source>
        <dbReference type="PROSITE" id="PS50901"/>
    </source>
</evidence>
<feature type="binding site" evidence="3">
    <location>
        <begin position="310"/>
        <end position="317"/>
    </location>
    <ligand>
        <name>ATP</name>
        <dbReference type="ChEBI" id="CHEBI:30616"/>
    </ligand>
</feature>
<keyword evidence="4" id="KW-0812">Transmembrane</keyword>
<accession>A0ABR8U4Y1</accession>
<dbReference type="EMBL" id="JACSQF010000028">
    <property type="protein sequence ID" value="MBD7982753.1"/>
    <property type="molecule type" value="Genomic_DNA"/>
</dbReference>
<dbReference type="PROSITE" id="PS50901">
    <property type="entry name" value="FTSK"/>
    <property type="match status" value="1"/>
</dbReference>
<evidence type="ECO:0000256" key="1">
    <source>
        <dbReference type="ARBA" id="ARBA00022741"/>
    </source>
</evidence>
<feature type="transmembrane region" description="Helical" evidence="4">
    <location>
        <begin position="16"/>
        <end position="35"/>
    </location>
</feature>
<protein>
    <recommendedName>
        <fullName evidence="5">FtsK domain-containing protein</fullName>
    </recommendedName>
</protein>
<keyword evidence="4" id="KW-0472">Membrane</keyword>
<dbReference type="InterPro" id="IPR050206">
    <property type="entry name" value="FtsK/SpoIIIE/SftA"/>
</dbReference>
<feature type="transmembrane region" description="Helical" evidence="4">
    <location>
        <begin position="65"/>
        <end position="84"/>
    </location>
</feature>
<dbReference type="PANTHER" id="PTHR22683:SF47">
    <property type="entry name" value="FTSK DOMAIN-CONTAINING PROTEIN YDCQ"/>
    <property type="match status" value="1"/>
</dbReference>
<sequence>MLAVVVAGRAFTRDELAVEIAAVALGLWALSLGSWLGRGRGFALFATCTVLCAGGGWLAGWKVAAVALSVVAVVVGILGARELARRANIARRLVWLGQALGPATSDQRTPDKLLTPKWRAADVAALPVAWRYPQSMTPDTKKTGELEALVSGRLGAPVTITWSPGTALITARAEVAAPVAQDEATTRLGDVLGSMLPGARVDKIDRGESGRIEGVEFSWPAARANRIAAIPFRGRIAAALQTALGFTITATWDTANDRARIERLAELPSRIPRPPRNPTKPMVIEFAQLRGGGIAAWDMDEPLPHMLIVGGTGGGKSVLLMTILTGLPDHVKVTPVDPKYVGLMGIDAVPGVLPPASEPEEMIQAVENVHADMMARYRDLRSGQVSRDQIDPVVLVIDEGQEFAEVLNEYWMTKGKAKYKEENGVAGTGSEHPVMKSLRSILRLGREARVHVILATQQADASWLSTSARLQFSVRIALRNLEPVASEQVFNSRIATSGLESYPGRAWVSPSMGVQPEHAQVFWTPKVVAGLSLADRAILEGLGVPLPDAAPGAVEVRDDEPAELEELAGVDDAPTVDDAPVVSPDMGDMPGTTEPVLELPAAPERMPEADERPATELENGARILVDSDDGPVVAVVESVDPDDQDPEYLALTYRTVPGDELGVLSLRDDETVPVVRP</sequence>
<dbReference type="Proteomes" id="UP000655570">
    <property type="component" value="Unassembled WGS sequence"/>
</dbReference>
<dbReference type="Gene3D" id="3.40.50.300">
    <property type="entry name" value="P-loop containing nucleotide triphosphate hydrolases"/>
    <property type="match status" value="1"/>
</dbReference>
<reference evidence="6 7" key="1">
    <citation type="submission" date="2020-08" db="EMBL/GenBank/DDBJ databases">
        <title>A Genomic Blueprint of the Chicken Gut Microbiome.</title>
        <authorList>
            <person name="Gilroy R."/>
            <person name="Ravi A."/>
            <person name="Getino M."/>
            <person name="Pursley I."/>
            <person name="Horton D.L."/>
            <person name="Alikhan N.-F."/>
            <person name="Baker D."/>
            <person name="Gharbi K."/>
            <person name="Hall N."/>
            <person name="Watson M."/>
            <person name="Adriaenssens E.M."/>
            <person name="Foster-Nyarko E."/>
            <person name="Jarju S."/>
            <person name="Secka A."/>
            <person name="Antonio M."/>
            <person name="Oren A."/>
            <person name="Chaudhuri R."/>
            <person name="La Ragione R.M."/>
            <person name="Hildebrand F."/>
            <person name="Pallen M.J."/>
        </authorList>
    </citation>
    <scope>NUCLEOTIDE SEQUENCE [LARGE SCALE GENOMIC DNA]</scope>
    <source>
        <strain evidence="6 7">Sa2CUA9</strain>
    </source>
</reference>
<evidence type="ECO:0000256" key="3">
    <source>
        <dbReference type="PROSITE-ProRule" id="PRU00289"/>
    </source>
</evidence>
<comment type="caution">
    <text evidence="6">The sequence shown here is derived from an EMBL/GenBank/DDBJ whole genome shotgun (WGS) entry which is preliminary data.</text>
</comment>
<evidence type="ECO:0000313" key="7">
    <source>
        <dbReference type="Proteomes" id="UP000655570"/>
    </source>
</evidence>
<keyword evidence="2 3" id="KW-0067">ATP-binding</keyword>
<dbReference type="Pfam" id="PF01580">
    <property type="entry name" value="FtsK_SpoIIIE"/>
    <property type="match status" value="1"/>
</dbReference>
<dbReference type="InterPro" id="IPR002543">
    <property type="entry name" value="FtsK_dom"/>
</dbReference>
<keyword evidence="1 3" id="KW-0547">Nucleotide-binding</keyword>
<name>A0ABR8U4Y1_9CELL</name>
<keyword evidence="7" id="KW-1185">Reference proteome</keyword>
<evidence type="ECO:0000256" key="2">
    <source>
        <dbReference type="ARBA" id="ARBA00022840"/>
    </source>
</evidence>
<keyword evidence="4" id="KW-1133">Transmembrane helix</keyword>
<dbReference type="SUPFAM" id="SSF52540">
    <property type="entry name" value="P-loop containing nucleoside triphosphate hydrolases"/>
    <property type="match status" value="1"/>
</dbReference>
<feature type="domain" description="FtsK" evidence="5">
    <location>
        <begin position="291"/>
        <end position="487"/>
    </location>
</feature>
<evidence type="ECO:0000313" key="6">
    <source>
        <dbReference type="EMBL" id="MBD7982753.1"/>
    </source>
</evidence>
<dbReference type="InterPro" id="IPR027417">
    <property type="entry name" value="P-loop_NTPase"/>
</dbReference>
<dbReference type="InterPro" id="IPR003593">
    <property type="entry name" value="AAA+_ATPase"/>
</dbReference>
<dbReference type="RefSeq" id="WP_191805938.1">
    <property type="nucleotide sequence ID" value="NZ_JACSQF010000028.1"/>
</dbReference>
<proteinExistence type="predicted"/>
<dbReference type="SMART" id="SM00382">
    <property type="entry name" value="AAA"/>
    <property type="match status" value="1"/>
</dbReference>
<evidence type="ECO:0000256" key="4">
    <source>
        <dbReference type="SAM" id="Phobius"/>
    </source>
</evidence>
<dbReference type="PANTHER" id="PTHR22683">
    <property type="entry name" value="SPORULATION PROTEIN RELATED"/>
    <property type="match status" value="1"/>
</dbReference>
<gene>
    <name evidence="6" type="ORF">H9641_18825</name>
</gene>